<evidence type="ECO:0000313" key="3">
    <source>
        <dbReference type="Proteomes" id="UP000177506"/>
    </source>
</evidence>
<gene>
    <name evidence="2" type="ORF">BEN49_15665</name>
</gene>
<reference evidence="2 3" key="1">
    <citation type="submission" date="2016-08" db="EMBL/GenBank/DDBJ databases">
        <title>Hymenobacter coccineus sp. nov., Hymenobacter lapidarius sp. nov. and Hymenobacter glacialis sp. nov., isolated from Antarctic soil.</title>
        <authorList>
            <person name="Sedlacek I."/>
            <person name="Kralova S."/>
            <person name="Kyrova K."/>
            <person name="Maslanova I."/>
            <person name="Stankova E."/>
            <person name="Vrbovska V."/>
            <person name="Nemec M."/>
            <person name="Bartak M."/>
            <person name="Svec P."/>
            <person name="Busse H.-J."/>
            <person name="Pantucek R."/>
        </authorList>
    </citation>
    <scope>NUCLEOTIDE SEQUENCE [LARGE SCALE GENOMIC DNA]</scope>
    <source>
        <strain evidence="2 3">CCM 8649</strain>
    </source>
</reference>
<dbReference type="Pfam" id="PF04168">
    <property type="entry name" value="Alpha-E"/>
    <property type="match status" value="1"/>
</dbReference>
<dbReference type="AlphaFoldDB" id="A0A1G1SRE4"/>
<organism evidence="2 3">
    <name type="scientific">Hymenobacter coccineus</name>
    <dbReference type="NCBI Taxonomy" id="1908235"/>
    <lineage>
        <taxon>Bacteria</taxon>
        <taxon>Pseudomonadati</taxon>
        <taxon>Bacteroidota</taxon>
        <taxon>Cytophagia</taxon>
        <taxon>Cytophagales</taxon>
        <taxon>Hymenobacteraceae</taxon>
        <taxon>Hymenobacter</taxon>
    </lineage>
</organism>
<protein>
    <recommendedName>
        <fullName evidence="1">DUF403 domain-containing protein</fullName>
    </recommendedName>
</protein>
<proteinExistence type="predicted"/>
<accession>A0A1G1SRE4</accession>
<dbReference type="RefSeq" id="WP_070747431.1">
    <property type="nucleotide sequence ID" value="NZ_MDZA01000451.1"/>
</dbReference>
<dbReference type="OrthoDB" id="9803532at2"/>
<dbReference type="EMBL" id="MDZA01000451">
    <property type="protein sequence ID" value="OGX81184.1"/>
    <property type="molecule type" value="Genomic_DNA"/>
</dbReference>
<name>A0A1G1SRE4_9BACT</name>
<dbReference type="InterPro" id="IPR007296">
    <property type="entry name" value="DUF403"/>
</dbReference>
<dbReference type="PANTHER" id="PTHR34595">
    <property type="entry name" value="BLR5612 PROTEIN"/>
    <property type="match status" value="1"/>
</dbReference>
<evidence type="ECO:0000259" key="1">
    <source>
        <dbReference type="Pfam" id="PF04168"/>
    </source>
</evidence>
<keyword evidence="3" id="KW-1185">Reference proteome</keyword>
<comment type="caution">
    <text evidence="2">The sequence shown here is derived from an EMBL/GenBank/DDBJ whole genome shotgun (WGS) entry which is preliminary data.</text>
</comment>
<sequence>MLSRVAETIYWLARYMERTQTMLQVVRIHYIAKQDEQHYPGWQGLLHNYGDLEDEEIEAVAPFTARVLHHLLLDKGNGASAFNAIGQGRENARAVQDHISKEVWQSLNDFYHVIRQPEIAQQILADDPVSGIDALLRQNVLYTGTVQNAMPRDEGYTFLNLGKFLERALQTVAILQLHCAALVPDAAEATAPPQVRYLLLSLYGYEQYVKTYKGQFSPAHALQFAVHDVDFPHSLTYALGQLVRFGERLQGRTVPEHYEQVRFLLGRVKTNVEYHRFAPGDAAGLDAFLQQTRQELLDVGDAFGTYYFGHS</sequence>
<evidence type="ECO:0000313" key="2">
    <source>
        <dbReference type="EMBL" id="OGX81184.1"/>
    </source>
</evidence>
<dbReference type="PANTHER" id="PTHR34595:SF7">
    <property type="entry name" value="SLL1039 PROTEIN"/>
    <property type="match status" value="1"/>
</dbReference>
<dbReference type="Proteomes" id="UP000177506">
    <property type="component" value="Unassembled WGS sequence"/>
</dbReference>
<feature type="domain" description="DUF403" evidence="1">
    <location>
        <begin position="1"/>
        <end position="308"/>
    </location>
</feature>
<dbReference type="InterPro" id="IPR051680">
    <property type="entry name" value="ATP-dep_Glu-Cys_Ligase-2"/>
</dbReference>